<dbReference type="AlphaFoldDB" id="A0A4Y2L031"/>
<reference evidence="1 2" key="1">
    <citation type="journal article" date="2019" name="Sci. Rep.">
        <title>Orb-weaving spider Araneus ventricosus genome elucidates the spidroin gene catalogue.</title>
        <authorList>
            <person name="Kono N."/>
            <person name="Nakamura H."/>
            <person name="Ohtoshi R."/>
            <person name="Moran D.A.P."/>
            <person name="Shinohara A."/>
            <person name="Yoshida Y."/>
            <person name="Fujiwara M."/>
            <person name="Mori M."/>
            <person name="Tomita M."/>
            <person name="Arakawa K."/>
        </authorList>
    </citation>
    <scope>NUCLEOTIDE SEQUENCE [LARGE SCALE GENOMIC DNA]</scope>
</reference>
<organism evidence="1 2">
    <name type="scientific">Araneus ventricosus</name>
    <name type="common">Orbweaver spider</name>
    <name type="synonym">Epeira ventricosa</name>
    <dbReference type="NCBI Taxonomy" id="182803"/>
    <lineage>
        <taxon>Eukaryota</taxon>
        <taxon>Metazoa</taxon>
        <taxon>Ecdysozoa</taxon>
        <taxon>Arthropoda</taxon>
        <taxon>Chelicerata</taxon>
        <taxon>Arachnida</taxon>
        <taxon>Araneae</taxon>
        <taxon>Araneomorphae</taxon>
        <taxon>Entelegynae</taxon>
        <taxon>Araneoidea</taxon>
        <taxon>Araneidae</taxon>
        <taxon>Araneus</taxon>
    </lineage>
</organism>
<dbReference type="EMBL" id="BGPR01005137">
    <property type="protein sequence ID" value="GBN07153.1"/>
    <property type="molecule type" value="Genomic_DNA"/>
</dbReference>
<gene>
    <name evidence="1" type="ORF">AVEN_149612_1</name>
</gene>
<proteinExistence type="predicted"/>
<name>A0A4Y2L031_ARAVE</name>
<protein>
    <recommendedName>
        <fullName evidence="3">Transposase Tc1-like domain-containing protein</fullName>
    </recommendedName>
</protein>
<keyword evidence="2" id="KW-1185">Reference proteome</keyword>
<comment type="caution">
    <text evidence="1">The sequence shown here is derived from an EMBL/GenBank/DDBJ whole genome shotgun (WGS) entry which is preliminary data.</text>
</comment>
<dbReference type="OrthoDB" id="6466526at2759"/>
<sequence>MLLGVSMCLAVWSNDSGININPKILCPEDMFQADYELQLLQKTVFSSFGPKEKKHYCAATRRSQLVADHFVASGRRIYATTVRRRLHNAGLYAR</sequence>
<accession>A0A4Y2L031</accession>
<evidence type="ECO:0000313" key="2">
    <source>
        <dbReference type="Proteomes" id="UP000499080"/>
    </source>
</evidence>
<evidence type="ECO:0008006" key="3">
    <source>
        <dbReference type="Google" id="ProtNLM"/>
    </source>
</evidence>
<dbReference type="Proteomes" id="UP000499080">
    <property type="component" value="Unassembled WGS sequence"/>
</dbReference>
<evidence type="ECO:0000313" key="1">
    <source>
        <dbReference type="EMBL" id="GBN07153.1"/>
    </source>
</evidence>